<dbReference type="KEGG" id="vil:CFK37_07665"/>
<dbReference type="AlphaFoldDB" id="A0A220U1D1"/>
<dbReference type="Proteomes" id="UP000198312">
    <property type="component" value="Chromosome"/>
</dbReference>
<proteinExistence type="predicted"/>
<accession>A0A220U1D1</accession>
<dbReference type="RefSeq" id="WP_089061304.1">
    <property type="nucleotide sequence ID" value="NZ_CP022315.1"/>
</dbReference>
<evidence type="ECO:0000313" key="2">
    <source>
        <dbReference type="Proteomes" id="UP000198312"/>
    </source>
</evidence>
<keyword evidence="2" id="KW-1185">Reference proteome</keyword>
<dbReference type="InterPro" id="IPR022121">
    <property type="entry name" value="Peptidase_M73_camelysin"/>
</dbReference>
<name>A0A220U1D1_9BACI</name>
<gene>
    <name evidence="1" type="ORF">CFK37_07665</name>
</gene>
<dbReference type="NCBIfam" id="TIGR04088">
    <property type="entry name" value="cognate_SipW"/>
    <property type="match status" value="1"/>
</dbReference>
<dbReference type="GO" id="GO:0051301">
    <property type="term" value="P:cell division"/>
    <property type="evidence" value="ECO:0007669"/>
    <property type="project" value="UniProtKB-KW"/>
</dbReference>
<dbReference type="EMBL" id="CP022315">
    <property type="protein sequence ID" value="ASK62044.1"/>
    <property type="molecule type" value="Genomic_DNA"/>
</dbReference>
<protein>
    <submittedName>
        <fullName evidence="1">Cell division protein FtsN</fullName>
    </submittedName>
</protein>
<dbReference type="Pfam" id="PF12389">
    <property type="entry name" value="Peptidase_M73"/>
    <property type="match status" value="1"/>
</dbReference>
<organism evidence="1 2">
    <name type="scientific">Virgibacillus phasianinus</name>
    <dbReference type="NCBI Taxonomy" id="2017483"/>
    <lineage>
        <taxon>Bacteria</taxon>
        <taxon>Bacillati</taxon>
        <taxon>Bacillota</taxon>
        <taxon>Bacilli</taxon>
        <taxon>Bacillales</taxon>
        <taxon>Bacillaceae</taxon>
        <taxon>Virgibacillus</taxon>
    </lineage>
</organism>
<evidence type="ECO:0000313" key="1">
    <source>
        <dbReference type="EMBL" id="ASK62044.1"/>
    </source>
</evidence>
<dbReference type="InterPro" id="IPR023833">
    <property type="entry name" value="Signal_pept_SipW-depend-type"/>
</dbReference>
<reference evidence="1 2" key="1">
    <citation type="submission" date="2017-07" db="EMBL/GenBank/DDBJ databases">
        <title>Virgibacillus sp. LM2416.</title>
        <authorList>
            <person name="Tak E.J."/>
            <person name="Bae J.-W."/>
        </authorList>
    </citation>
    <scope>NUCLEOTIDE SEQUENCE [LARGE SCALE GENOMIC DNA]</scope>
    <source>
        <strain evidence="1 2">LM2416</strain>
    </source>
</reference>
<sequence>MGIKKKLGLGVASAALGLSLVGGGTYAYFSDEAVTNNTFAAGTLDLSTSKSTIINLESMKPGDTIYREFELQNIGNLDMSKVLLNTGYTVTDVESNNTEDLGKQIELRFLINDSKGMTVVYETTLAELKEQSLNLVEENIIDPEVDGHKGGLKAGKSNTIAVKFEFVDNGEDQNQFQGDSLNLEWAFEAKQQTGDEV</sequence>
<dbReference type="OrthoDB" id="2660939at2"/>
<keyword evidence="1" id="KW-0131">Cell cycle</keyword>
<keyword evidence="1" id="KW-0132">Cell division</keyword>